<gene>
    <name evidence="3" type="ORF">CONCODRAFT_3112</name>
</gene>
<proteinExistence type="predicted"/>
<feature type="compositionally biased region" description="Basic and acidic residues" evidence="1">
    <location>
        <begin position="204"/>
        <end position="215"/>
    </location>
</feature>
<dbReference type="AlphaFoldDB" id="A0A137PFU0"/>
<feature type="compositionally biased region" description="Polar residues" evidence="1">
    <location>
        <begin position="126"/>
        <end position="163"/>
    </location>
</feature>
<reference evidence="3 4" key="1">
    <citation type="journal article" date="2015" name="Genome Biol. Evol.">
        <title>Phylogenomic analyses indicate that early fungi evolved digesting cell walls of algal ancestors of land plants.</title>
        <authorList>
            <person name="Chang Y."/>
            <person name="Wang S."/>
            <person name="Sekimoto S."/>
            <person name="Aerts A.L."/>
            <person name="Choi C."/>
            <person name="Clum A."/>
            <person name="LaButti K.M."/>
            <person name="Lindquist E.A."/>
            <person name="Yee Ngan C."/>
            <person name="Ohm R.A."/>
            <person name="Salamov A.A."/>
            <person name="Grigoriev I.V."/>
            <person name="Spatafora J.W."/>
            <person name="Berbee M.L."/>
        </authorList>
    </citation>
    <scope>NUCLEOTIDE SEQUENCE [LARGE SCALE GENOMIC DNA]</scope>
    <source>
        <strain evidence="3 4">NRRL 28638</strain>
    </source>
</reference>
<feature type="compositionally biased region" description="Low complexity" evidence="1">
    <location>
        <begin position="84"/>
        <end position="115"/>
    </location>
</feature>
<evidence type="ECO:0000256" key="2">
    <source>
        <dbReference type="SAM" id="SignalP"/>
    </source>
</evidence>
<keyword evidence="4" id="KW-1185">Reference proteome</keyword>
<feature type="signal peptide" evidence="2">
    <location>
        <begin position="1"/>
        <end position="15"/>
    </location>
</feature>
<organism evidence="3 4">
    <name type="scientific">Conidiobolus coronatus (strain ATCC 28846 / CBS 209.66 / NRRL 28638)</name>
    <name type="common">Delacroixia coronata</name>
    <dbReference type="NCBI Taxonomy" id="796925"/>
    <lineage>
        <taxon>Eukaryota</taxon>
        <taxon>Fungi</taxon>
        <taxon>Fungi incertae sedis</taxon>
        <taxon>Zoopagomycota</taxon>
        <taxon>Entomophthoromycotina</taxon>
        <taxon>Entomophthoromycetes</taxon>
        <taxon>Entomophthorales</taxon>
        <taxon>Ancylistaceae</taxon>
        <taxon>Conidiobolus</taxon>
    </lineage>
</organism>
<sequence length="226" mass="25115">MKLVYYALLLKAGLSLPTPQQQQQYNDMQAYQNFLLPALNSIFNQYSANYQESESSEYSLLDVNNRKALHQEQPSNNNIWFRGSNSNPNTNTSPNTSSNSNTNNSNSNASNARTNSKPEDKKESPESSQKYPSTQKQNSPVNNTSRSADNKPAETQPNNNISSDKTEKKDTNKKDLTPTTTTTTTATATTTSSSSKPTATSGNAEHKESIDMMPSDEVRDIWTKWI</sequence>
<feature type="chain" id="PRO_5012429965" evidence="2">
    <location>
        <begin position="16"/>
        <end position="226"/>
    </location>
</feature>
<dbReference type="EMBL" id="KQ964430">
    <property type="protein sequence ID" value="KXN73873.1"/>
    <property type="molecule type" value="Genomic_DNA"/>
</dbReference>
<name>A0A137PFU0_CONC2</name>
<feature type="region of interest" description="Disordered" evidence="1">
    <location>
        <begin position="70"/>
        <end position="215"/>
    </location>
</feature>
<evidence type="ECO:0000313" key="3">
    <source>
        <dbReference type="EMBL" id="KXN73873.1"/>
    </source>
</evidence>
<keyword evidence="2" id="KW-0732">Signal</keyword>
<dbReference type="OMA" id="NQYSANY"/>
<evidence type="ECO:0000313" key="4">
    <source>
        <dbReference type="Proteomes" id="UP000070444"/>
    </source>
</evidence>
<accession>A0A137PFU0</accession>
<feature type="compositionally biased region" description="Basic and acidic residues" evidence="1">
    <location>
        <begin position="116"/>
        <end position="125"/>
    </location>
</feature>
<protein>
    <submittedName>
        <fullName evidence="3">Uncharacterized protein</fullName>
    </submittedName>
</protein>
<feature type="compositionally biased region" description="Basic and acidic residues" evidence="1">
    <location>
        <begin position="164"/>
        <end position="176"/>
    </location>
</feature>
<evidence type="ECO:0000256" key="1">
    <source>
        <dbReference type="SAM" id="MobiDB-lite"/>
    </source>
</evidence>
<dbReference type="Proteomes" id="UP000070444">
    <property type="component" value="Unassembled WGS sequence"/>
</dbReference>
<feature type="compositionally biased region" description="Low complexity" evidence="1">
    <location>
        <begin position="177"/>
        <end position="201"/>
    </location>
</feature>